<dbReference type="SMART" id="SM00316">
    <property type="entry name" value="S1"/>
    <property type="match status" value="2"/>
</dbReference>
<feature type="domain" description="S1 motif" evidence="1">
    <location>
        <begin position="76"/>
        <end position="146"/>
    </location>
</feature>
<dbReference type="EMBL" id="CAJNNV010005923">
    <property type="protein sequence ID" value="CAE8592846.1"/>
    <property type="molecule type" value="Genomic_DNA"/>
</dbReference>
<dbReference type="GO" id="GO:0006412">
    <property type="term" value="P:translation"/>
    <property type="evidence" value="ECO:0007669"/>
    <property type="project" value="TreeGrafter"/>
</dbReference>
<accession>A0A813E2A8</accession>
<dbReference type="Proteomes" id="UP000654075">
    <property type="component" value="Unassembled WGS sequence"/>
</dbReference>
<dbReference type="PANTHER" id="PTHR10724">
    <property type="entry name" value="30S RIBOSOMAL PROTEIN S1"/>
    <property type="match status" value="1"/>
</dbReference>
<dbReference type="InterPro" id="IPR012340">
    <property type="entry name" value="NA-bd_OB-fold"/>
</dbReference>
<comment type="caution">
    <text evidence="2">The sequence shown here is derived from an EMBL/GenBank/DDBJ whole genome shotgun (WGS) entry which is preliminary data.</text>
</comment>
<dbReference type="OrthoDB" id="995477at2759"/>
<dbReference type="SUPFAM" id="SSF50249">
    <property type="entry name" value="Nucleic acid-binding proteins"/>
    <property type="match status" value="2"/>
</dbReference>
<dbReference type="PANTHER" id="PTHR10724:SF10">
    <property type="entry name" value="S1 RNA-BINDING DOMAIN-CONTAINING PROTEIN 1"/>
    <property type="match status" value="1"/>
</dbReference>
<dbReference type="AlphaFoldDB" id="A0A813E2A8"/>
<dbReference type="InterPro" id="IPR003029">
    <property type="entry name" value="S1_domain"/>
</dbReference>
<dbReference type="PROSITE" id="PS50126">
    <property type="entry name" value="S1"/>
    <property type="match status" value="2"/>
</dbReference>
<dbReference type="GO" id="GO:0003735">
    <property type="term" value="F:structural constituent of ribosome"/>
    <property type="evidence" value="ECO:0007669"/>
    <property type="project" value="TreeGrafter"/>
</dbReference>
<dbReference type="Pfam" id="PF00575">
    <property type="entry name" value="S1"/>
    <property type="match status" value="2"/>
</dbReference>
<organism evidence="2 3">
    <name type="scientific">Polarella glacialis</name>
    <name type="common">Dinoflagellate</name>
    <dbReference type="NCBI Taxonomy" id="89957"/>
    <lineage>
        <taxon>Eukaryota</taxon>
        <taxon>Sar</taxon>
        <taxon>Alveolata</taxon>
        <taxon>Dinophyceae</taxon>
        <taxon>Suessiales</taxon>
        <taxon>Suessiaceae</taxon>
        <taxon>Polarella</taxon>
    </lineage>
</organism>
<protein>
    <recommendedName>
        <fullName evidence="1">S1 motif domain-containing protein</fullName>
    </recommendedName>
</protein>
<dbReference type="GO" id="GO:0003729">
    <property type="term" value="F:mRNA binding"/>
    <property type="evidence" value="ECO:0007669"/>
    <property type="project" value="TreeGrafter"/>
</dbReference>
<evidence type="ECO:0000313" key="3">
    <source>
        <dbReference type="Proteomes" id="UP000654075"/>
    </source>
</evidence>
<sequence>MPSHGSSLPGRVPTGRRLVPKLLLLAVGSWVGCARNFLFAGTCLPQDTHGRKHRTYLAAEEPAQAGLRSFEDLGIGEELTATVKEVQKNGAVVDLGIDKPGWIHIANVRAQKVDKMEDLNWSPGEKLQVRVVKVKKNEVDVASVHKDLEMFSKRAPADFAIGEEVMGRFVSGTASSVFLDIGAMVDGFLPGEHVVDFDAATQKCSDLFQKGQEVRLKVVSTTPSKITLSMK</sequence>
<evidence type="ECO:0000259" key="1">
    <source>
        <dbReference type="PROSITE" id="PS50126"/>
    </source>
</evidence>
<keyword evidence="3" id="KW-1185">Reference proteome</keyword>
<dbReference type="InterPro" id="IPR050437">
    <property type="entry name" value="Ribos_protein_bS1-like"/>
</dbReference>
<dbReference type="Gene3D" id="2.40.50.140">
    <property type="entry name" value="Nucleic acid-binding proteins"/>
    <property type="match status" value="2"/>
</dbReference>
<gene>
    <name evidence="2" type="ORF">PGLA1383_LOCUS11468</name>
</gene>
<evidence type="ECO:0000313" key="2">
    <source>
        <dbReference type="EMBL" id="CAE8592846.1"/>
    </source>
</evidence>
<proteinExistence type="predicted"/>
<feature type="domain" description="S1 motif" evidence="1">
    <location>
        <begin position="162"/>
        <end position="231"/>
    </location>
</feature>
<reference evidence="2" key="1">
    <citation type="submission" date="2021-02" db="EMBL/GenBank/DDBJ databases">
        <authorList>
            <person name="Dougan E. K."/>
            <person name="Rhodes N."/>
            <person name="Thang M."/>
            <person name="Chan C."/>
        </authorList>
    </citation>
    <scope>NUCLEOTIDE SEQUENCE</scope>
</reference>
<name>A0A813E2A8_POLGL</name>